<dbReference type="GO" id="GO:0000175">
    <property type="term" value="F:3'-5'-RNA exonuclease activity"/>
    <property type="evidence" value="ECO:0000318"/>
    <property type="project" value="GO_Central"/>
</dbReference>
<dbReference type="KEGG" id="rba:RB8783"/>
<dbReference type="SUPFAM" id="SSF56219">
    <property type="entry name" value="DNase I-like"/>
    <property type="match status" value="1"/>
</dbReference>
<feature type="domain" description="Endonuclease/exonuclease/phosphatase" evidence="2">
    <location>
        <begin position="67"/>
        <end position="311"/>
    </location>
</feature>
<keyword evidence="4" id="KW-1185">Reference proteome</keyword>
<reference evidence="3 4" key="1">
    <citation type="journal article" date="2003" name="Proc. Natl. Acad. Sci. U.S.A.">
        <title>Complete genome sequence of the marine planctomycete Pirellula sp. strain 1.</title>
        <authorList>
            <person name="Gloeckner F.O."/>
            <person name="Kube M."/>
            <person name="Bauer M."/>
            <person name="Teeling H."/>
            <person name="Lombardot T."/>
            <person name="Ludwig W."/>
            <person name="Gade D."/>
            <person name="Beck A."/>
            <person name="Borzym K."/>
            <person name="Heitmann K."/>
            <person name="Rabus R."/>
            <person name="Schlesner H."/>
            <person name="Amann R."/>
            <person name="Reinhardt R."/>
        </authorList>
    </citation>
    <scope>NUCLEOTIDE SEQUENCE [LARGE SCALE GENOMIC DNA]</scope>
    <source>
        <strain evidence="4">DSM 10527 / NCIMB 13988 / SH1</strain>
    </source>
</reference>
<name>Q7UMJ8_RHOBA</name>
<dbReference type="eggNOG" id="COG3568">
    <property type="taxonomic scope" value="Bacteria"/>
</dbReference>
<dbReference type="Gene3D" id="3.60.10.10">
    <property type="entry name" value="Endonuclease/exonuclease/phosphatase"/>
    <property type="match status" value="1"/>
</dbReference>
<dbReference type="InterPro" id="IPR036691">
    <property type="entry name" value="Endo/exonu/phosph_ase_sf"/>
</dbReference>
<dbReference type="STRING" id="243090.RB8783"/>
<dbReference type="HOGENOM" id="CLU_030508_0_2_0"/>
<dbReference type="OrthoDB" id="9793162at2"/>
<evidence type="ECO:0000313" key="4">
    <source>
        <dbReference type="Proteomes" id="UP000001025"/>
    </source>
</evidence>
<dbReference type="InterPro" id="IPR050410">
    <property type="entry name" value="CCR4/nocturin_mRNA_transcr"/>
</dbReference>
<gene>
    <name evidence="3" type="ordered locus">RB8783</name>
</gene>
<dbReference type="PANTHER" id="PTHR12121:SF36">
    <property type="entry name" value="ENDONUCLEASE_EXONUCLEASE_PHOSPHATASE DOMAIN-CONTAINING PROTEIN"/>
    <property type="match status" value="1"/>
</dbReference>
<dbReference type="Proteomes" id="UP000001025">
    <property type="component" value="Chromosome"/>
</dbReference>
<dbReference type="AlphaFoldDB" id="Q7UMJ8"/>
<evidence type="ECO:0000259" key="2">
    <source>
        <dbReference type="Pfam" id="PF03372"/>
    </source>
</evidence>
<sequence length="321" mass="36045">MSQHTAIGSIREHPSRGILGNRRNKMTLRQFASATNPALWLAFVCGMLLFGGIGARTVVADESFTAMTYNIRYLNTHDRQDLWSMRRSKVIETIASADVVGLQEVTVQQLHDIQEGTPEWTWYGVGRDDGKEGGEFAPIGYRHDRFEAMDHGTLWLSETPTVVGSKGWDAALPRTMTWMVLRRKLDRAEFLVINSHFDHRGQNAREQSGRLVAAEVDQRATDLPVIVMGDFNAMPDSAPLKALQSGEKVKLLDARDEVDGKPTGPTGTWNGFKAIQPDRRIDHVLVNDRVVVQEYRTLDPRTEAGRYASDHLPIAIRIDLK</sequence>
<keyword evidence="1" id="KW-0812">Transmembrane</keyword>
<dbReference type="PANTHER" id="PTHR12121">
    <property type="entry name" value="CARBON CATABOLITE REPRESSOR PROTEIN 4"/>
    <property type="match status" value="1"/>
</dbReference>
<proteinExistence type="predicted"/>
<dbReference type="PATRIC" id="fig|243090.15.peg.4214"/>
<protein>
    <recommendedName>
        <fullName evidence="2">Endonuclease/exonuclease/phosphatase domain-containing protein</fullName>
    </recommendedName>
</protein>
<dbReference type="Pfam" id="PF03372">
    <property type="entry name" value="Exo_endo_phos"/>
    <property type="match status" value="1"/>
</dbReference>
<evidence type="ECO:0000313" key="3">
    <source>
        <dbReference type="EMBL" id="CAD75919.1"/>
    </source>
</evidence>
<feature type="transmembrane region" description="Helical" evidence="1">
    <location>
        <begin position="38"/>
        <end position="59"/>
    </location>
</feature>
<dbReference type="InParanoid" id="Q7UMJ8"/>
<dbReference type="InterPro" id="IPR005135">
    <property type="entry name" value="Endo/exonuclease/phosphatase"/>
</dbReference>
<evidence type="ECO:0000256" key="1">
    <source>
        <dbReference type="SAM" id="Phobius"/>
    </source>
</evidence>
<keyword evidence="1" id="KW-1133">Transmembrane helix</keyword>
<organism evidence="3 4">
    <name type="scientific">Rhodopirellula baltica (strain DSM 10527 / NCIMB 13988 / SH1)</name>
    <dbReference type="NCBI Taxonomy" id="243090"/>
    <lineage>
        <taxon>Bacteria</taxon>
        <taxon>Pseudomonadati</taxon>
        <taxon>Planctomycetota</taxon>
        <taxon>Planctomycetia</taxon>
        <taxon>Pirellulales</taxon>
        <taxon>Pirellulaceae</taxon>
        <taxon>Rhodopirellula</taxon>
    </lineage>
</organism>
<dbReference type="EnsemblBacteria" id="CAD75919">
    <property type="protein sequence ID" value="CAD75919"/>
    <property type="gene ID" value="RB8783"/>
</dbReference>
<accession>Q7UMJ8</accession>
<dbReference type="CDD" id="cd09083">
    <property type="entry name" value="EEP-1"/>
    <property type="match status" value="1"/>
</dbReference>
<keyword evidence="1" id="KW-0472">Membrane</keyword>
<dbReference type="EMBL" id="BX294148">
    <property type="protein sequence ID" value="CAD75919.1"/>
    <property type="molecule type" value="Genomic_DNA"/>
</dbReference>